<protein>
    <submittedName>
        <fullName evidence="1">Uncharacterized protein</fullName>
    </submittedName>
</protein>
<reference evidence="1" key="1">
    <citation type="submission" date="2014-09" db="EMBL/GenBank/DDBJ databases">
        <authorList>
            <person name="Magalhaes I.L.F."/>
            <person name="Oliveira U."/>
            <person name="Santos F.R."/>
            <person name="Vidigal T.H.D.A."/>
            <person name="Brescovit A.D."/>
            <person name="Santos A.J."/>
        </authorList>
    </citation>
    <scope>NUCLEOTIDE SEQUENCE</scope>
    <source>
        <tissue evidence="1">Shoot tissue taken approximately 20 cm above the soil surface</tissue>
    </source>
</reference>
<organism evidence="1">
    <name type="scientific">Arundo donax</name>
    <name type="common">Giant reed</name>
    <name type="synonym">Donax arundinaceus</name>
    <dbReference type="NCBI Taxonomy" id="35708"/>
    <lineage>
        <taxon>Eukaryota</taxon>
        <taxon>Viridiplantae</taxon>
        <taxon>Streptophyta</taxon>
        <taxon>Embryophyta</taxon>
        <taxon>Tracheophyta</taxon>
        <taxon>Spermatophyta</taxon>
        <taxon>Magnoliopsida</taxon>
        <taxon>Liliopsida</taxon>
        <taxon>Poales</taxon>
        <taxon>Poaceae</taxon>
        <taxon>PACMAD clade</taxon>
        <taxon>Arundinoideae</taxon>
        <taxon>Arundineae</taxon>
        <taxon>Arundo</taxon>
    </lineage>
</organism>
<sequence>MVQVSILDVSKAQGMRRADPVSGIILFMGGPGVQIGFHRIQLLLLTAVCSGTVMMIRH</sequence>
<dbReference type="EMBL" id="GBRH01207493">
    <property type="protein sequence ID" value="JAD90402.1"/>
    <property type="molecule type" value="Transcribed_RNA"/>
</dbReference>
<evidence type="ECO:0000313" key="1">
    <source>
        <dbReference type="EMBL" id="JAD90402.1"/>
    </source>
</evidence>
<reference evidence="1" key="2">
    <citation type="journal article" date="2015" name="Data Brief">
        <title>Shoot transcriptome of the giant reed, Arundo donax.</title>
        <authorList>
            <person name="Barrero R.A."/>
            <person name="Guerrero F.D."/>
            <person name="Moolhuijzen P."/>
            <person name="Goolsby J.A."/>
            <person name="Tidwell J."/>
            <person name="Bellgard S.E."/>
            <person name="Bellgard M.I."/>
        </authorList>
    </citation>
    <scope>NUCLEOTIDE SEQUENCE</scope>
    <source>
        <tissue evidence="1">Shoot tissue taken approximately 20 cm above the soil surface</tissue>
    </source>
</reference>
<accession>A0A0A9E330</accession>
<dbReference type="AlphaFoldDB" id="A0A0A9E330"/>
<name>A0A0A9E330_ARUDO</name>
<proteinExistence type="predicted"/>